<comment type="caution">
    <text evidence="1">The sequence shown here is derived from an EMBL/GenBank/DDBJ whole genome shotgun (WGS) entry which is preliminary data.</text>
</comment>
<keyword evidence="2" id="KW-1185">Reference proteome</keyword>
<protein>
    <submittedName>
        <fullName evidence="1">Uncharacterized protein</fullName>
    </submittedName>
</protein>
<evidence type="ECO:0000313" key="2">
    <source>
        <dbReference type="Proteomes" id="UP000276133"/>
    </source>
</evidence>
<sequence length="73" mass="8166">MAMEADNAQIQNKAYYFIWTQVVRTSKLSHGYGNAFLQEIVWQVGKIVAIDQSKGPFHECIILLETSASAYAA</sequence>
<dbReference type="EMBL" id="REGN01001705">
    <property type="protein sequence ID" value="RNA33072.1"/>
    <property type="molecule type" value="Genomic_DNA"/>
</dbReference>
<dbReference type="AlphaFoldDB" id="A0A3M7SBD0"/>
<proteinExistence type="predicted"/>
<name>A0A3M7SBD0_BRAPC</name>
<dbReference type="Proteomes" id="UP000276133">
    <property type="component" value="Unassembled WGS sequence"/>
</dbReference>
<accession>A0A3M7SBD0</accession>
<gene>
    <name evidence="1" type="ORF">BpHYR1_024702</name>
</gene>
<organism evidence="1 2">
    <name type="scientific">Brachionus plicatilis</name>
    <name type="common">Marine rotifer</name>
    <name type="synonym">Brachionus muelleri</name>
    <dbReference type="NCBI Taxonomy" id="10195"/>
    <lineage>
        <taxon>Eukaryota</taxon>
        <taxon>Metazoa</taxon>
        <taxon>Spiralia</taxon>
        <taxon>Gnathifera</taxon>
        <taxon>Rotifera</taxon>
        <taxon>Eurotatoria</taxon>
        <taxon>Monogononta</taxon>
        <taxon>Pseudotrocha</taxon>
        <taxon>Ploima</taxon>
        <taxon>Brachionidae</taxon>
        <taxon>Brachionus</taxon>
    </lineage>
</organism>
<reference evidence="1 2" key="1">
    <citation type="journal article" date="2018" name="Sci. Rep.">
        <title>Genomic signatures of local adaptation to the degree of environmental predictability in rotifers.</title>
        <authorList>
            <person name="Franch-Gras L."/>
            <person name="Hahn C."/>
            <person name="Garcia-Roger E.M."/>
            <person name="Carmona M.J."/>
            <person name="Serra M."/>
            <person name="Gomez A."/>
        </authorList>
    </citation>
    <scope>NUCLEOTIDE SEQUENCE [LARGE SCALE GENOMIC DNA]</scope>
    <source>
        <strain evidence="1">HYR1</strain>
    </source>
</reference>
<evidence type="ECO:0000313" key="1">
    <source>
        <dbReference type="EMBL" id="RNA33072.1"/>
    </source>
</evidence>